<name>A0A098TL38_9CYAN</name>
<protein>
    <submittedName>
        <fullName evidence="1">Uncharacterized protein</fullName>
    </submittedName>
</protein>
<evidence type="ECO:0000313" key="2">
    <source>
        <dbReference type="Proteomes" id="UP000030170"/>
    </source>
</evidence>
<dbReference type="AlphaFoldDB" id="A0A098TL38"/>
<keyword evidence="2" id="KW-1185">Reference proteome</keyword>
<dbReference type="EMBL" id="JJML01000064">
    <property type="protein sequence ID" value="KGF71558.1"/>
    <property type="molecule type" value="Genomic_DNA"/>
</dbReference>
<sequence>MSIPWANTSNPLTNSPVGQWKKGKIRCSYELPDNSKIIVFAESESEGRRVINLALSVVQGDKKRSDNLIICAQIDSNRYKQITVVPKILRYFSKGQLDTIPDWEVFL</sequence>
<dbReference type="Proteomes" id="UP000030170">
    <property type="component" value="Unassembled WGS sequence"/>
</dbReference>
<organism evidence="1 2">
    <name type="scientific">Neosynechococcus sphagnicola sy1</name>
    <dbReference type="NCBI Taxonomy" id="1497020"/>
    <lineage>
        <taxon>Bacteria</taxon>
        <taxon>Bacillati</taxon>
        <taxon>Cyanobacteriota</taxon>
        <taxon>Cyanophyceae</taxon>
        <taxon>Neosynechococcales</taxon>
        <taxon>Neosynechococcaceae</taxon>
        <taxon>Neosynechococcus</taxon>
    </lineage>
</organism>
<evidence type="ECO:0000313" key="1">
    <source>
        <dbReference type="EMBL" id="KGF71558.1"/>
    </source>
</evidence>
<gene>
    <name evidence="1" type="ORF">DO97_17475</name>
</gene>
<comment type="caution">
    <text evidence="1">The sequence shown here is derived from an EMBL/GenBank/DDBJ whole genome shotgun (WGS) entry which is preliminary data.</text>
</comment>
<proteinExistence type="predicted"/>
<reference evidence="1 2" key="1">
    <citation type="journal article" date="2014" name="Mol. Ecol.">
        <title>Evolution of Synechococcus.</title>
        <authorList>
            <person name="Dvorak P."/>
            <person name="Casamatta D."/>
            <person name="Hasler P."/>
            <person name="Poulickova A."/>
            <person name="Ondrej V."/>
            <person name="Sanges R."/>
        </authorList>
    </citation>
    <scope>NUCLEOTIDE SEQUENCE [LARGE SCALE GENOMIC DNA]</scope>
    <source>
        <strain evidence="1 2">CAUP A 1101</strain>
    </source>
</reference>
<accession>A0A098TL38</accession>